<feature type="region of interest" description="Disordered" evidence="1">
    <location>
        <begin position="497"/>
        <end position="537"/>
    </location>
</feature>
<feature type="region of interest" description="Disordered" evidence="1">
    <location>
        <begin position="62"/>
        <end position="230"/>
    </location>
</feature>
<feature type="region of interest" description="Disordered" evidence="1">
    <location>
        <begin position="1"/>
        <end position="22"/>
    </location>
</feature>
<feature type="compositionally biased region" description="Basic and acidic residues" evidence="1">
    <location>
        <begin position="106"/>
        <end position="134"/>
    </location>
</feature>
<dbReference type="EMBL" id="KN840452">
    <property type="protein sequence ID" value="KIP10652.1"/>
    <property type="molecule type" value="Genomic_DNA"/>
</dbReference>
<name>A0A0C3SC70_PHLG1</name>
<feature type="region of interest" description="Disordered" evidence="1">
    <location>
        <begin position="290"/>
        <end position="327"/>
    </location>
</feature>
<keyword evidence="3" id="KW-1185">Reference proteome</keyword>
<gene>
    <name evidence="2" type="ORF">PHLGIDRAFT_208333</name>
</gene>
<protein>
    <submittedName>
        <fullName evidence="2">Uncharacterized protein</fullName>
    </submittedName>
</protein>
<proteinExistence type="predicted"/>
<evidence type="ECO:0000313" key="3">
    <source>
        <dbReference type="Proteomes" id="UP000053257"/>
    </source>
</evidence>
<feature type="compositionally biased region" description="Basic and acidic residues" evidence="1">
    <location>
        <begin position="178"/>
        <end position="192"/>
    </location>
</feature>
<feature type="region of interest" description="Disordered" evidence="1">
    <location>
        <begin position="339"/>
        <end position="413"/>
    </location>
</feature>
<feature type="compositionally biased region" description="Low complexity" evidence="1">
    <location>
        <begin position="362"/>
        <end position="373"/>
    </location>
</feature>
<dbReference type="STRING" id="745531.A0A0C3SC70"/>
<reference evidence="2 3" key="1">
    <citation type="journal article" date="2014" name="PLoS Genet.">
        <title>Analysis of the Phlebiopsis gigantea genome, transcriptome and secretome provides insight into its pioneer colonization strategies of wood.</title>
        <authorList>
            <person name="Hori C."/>
            <person name="Ishida T."/>
            <person name="Igarashi K."/>
            <person name="Samejima M."/>
            <person name="Suzuki H."/>
            <person name="Master E."/>
            <person name="Ferreira P."/>
            <person name="Ruiz-Duenas F.J."/>
            <person name="Held B."/>
            <person name="Canessa P."/>
            <person name="Larrondo L.F."/>
            <person name="Schmoll M."/>
            <person name="Druzhinina I.S."/>
            <person name="Kubicek C.P."/>
            <person name="Gaskell J.A."/>
            <person name="Kersten P."/>
            <person name="St John F."/>
            <person name="Glasner J."/>
            <person name="Sabat G."/>
            <person name="Splinter BonDurant S."/>
            <person name="Syed K."/>
            <person name="Yadav J."/>
            <person name="Mgbeahuruike A.C."/>
            <person name="Kovalchuk A."/>
            <person name="Asiegbu F.O."/>
            <person name="Lackner G."/>
            <person name="Hoffmeister D."/>
            <person name="Rencoret J."/>
            <person name="Gutierrez A."/>
            <person name="Sun H."/>
            <person name="Lindquist E."/>
            <person name="Barry K."/>
            <person name="Riley R."/>
            <person name="Grigoriev I.V."/>
            <person name="Henrissat B."/>
            <person name="Kues U."/>
            <person name="Berka R.M."/>
            <person name="Martinez A.T."/>
            <person name="Covert S.F."/>
            <person name="Blanchette R.A."/>
            <person name="Cullen D."/>
        </authorList>
    </citation>
    <scope>NUCLEOTIDE SEQUENCE [LARGE SCALE GENOMIC DNA]</scope>
    <source>
        <strain evidence="2 3">11061_1 CR5-6</strain>
    </source>
</reference>
<accession>A0A0C3SC70</accession>
<dbReference type="HOGENOM" id="CLU_017237_0_0_1"/>
<sequence length="850" mass="93420">MPPRLPDSQDTTPSNGPRGRPITSALLSAAPLVKVDKSCVLKSYLTSQRSYRTYFVQEGQKDWVSFDKPADNQSAAGDEEEKKRDGQDAGFATPTLKARVPAPAKNVDKARPRSGVARERDTSRNTSQRAEEKIRRRGGASKKEQTEENQIANRRRKLEDYLLSQHQSTKKSSRKRQRSVDSEREALLAERRERRRAKKAIVDPKLDDLSEEGDQEERGRKKRKEEKKTKLAAGLALMHGFSADNLGSGRITMKPSFGVFHKGKASAKTKVSKTKKATTSAWTELEFLGKTENKFRKRRSPSVDDSQSESEVPPARARSSSSSPPTKFKICNYEIHEKCGKEQTAKPKSAQKVSEGVESEAIEASAELATSESPADEEQRESVVWAVEGGATSDQVEDAEIAPRVASSHVPQKPATLVLDTRTRWNLDIAQPDGHDPATGVSGEPDEASKVSYASLCPSQSASQVGRRISLGLEASKPAPTVSKYFKGADLNVVIAPQSDSSETEGPAVRKPLPGTSSPPPLTHISSDHLDTGEPGDLALATTVGQYEKSIPDEQNLASPTSSDLHQFYPRSLLEGLGNFVPESLLPRYPSSDDSMAEFEKFLGDSPGRRDLVSAAFRGRGHLLAADSEQLEGFMDDEIPQQASSVHYEDDDGAGSLAQDVQSSELMYYMTLDNAHAAQLYDRPEEHFAHGAETYWTDEDAEYGPPLYDDTEAYQDPSPSRAYVEDPFFLADEAAEEDVEMNEGIPWDPDAGFDTGEHARYDAPGEIYTVTEQVPPPSADASYVEPTESSSSDVLPEERIFYGASALLGRGLESRWADVVRAEVTRYPTVSKAEEDVAKGLRNHWLPQRL</sequence>
<organism evidence="2 3">
    <name type="scientific">Phlebiopsis gigantea (strain 11061_1 CR5-6)</name>
    <name type="common">White-rot fungus</name>
    <name type="synonym">Peniophora gigantea</name>
    <dbReference type="NCBI Taxonomy" id="745531"/>
    <lineage>
        <taxon>Eukaryota</taxon>
        <taxon>Fungi</taxon>
        <taxon>Dikarya</taxon>
        <taxon>Basidiomycota</taxon>
        <taxon>Agaricomycotina</taxon>
        <taxon>Agaricomycetes</taxon>
        <taxon>Polyporales</taxon>
        <taxon>Phanerochaetaceae</taxon>
        <taxon>Phlebiopsis</taxon>
    </lineage>
</organism>
<dbReference type="AlphaFoldDB" id="A0A0C3SC70"/>
<dbReference type="OrthoDB" id="2537141at2759"/>
<dbReference type="Proteomes" id="UP000053257">
    <property type="component" value="Unassembled WGS sequence"/>
</dbReference>
<feature type="compositionally biased region" description="Low complexity" evidence="1">
    <location>
        <begin position="313"/>
        <end position="325"/>
    </location>
</feature>
<feature type="compositionally biased region" description="Basic residues" evidence="1">
    <location>
        <begin position="168"/>
        <end position="177"/>
    </location>
</feature>
<evidence type="ECO:0000313" key="2">
    <source>
        <dbReference type="EMBL" id="KIP10652.1"/>
    </source>
</evidence>
<feature type="region of interest" description="Disordered" evidence="1">
    <location>
        <begin position="428"/>
        <end position="448"/>
    </location>
</feature>
<evidence type="ECO:0000256" key="1">
    <source>
        <dbReference type="SAM" id="MobiDB-lite"/>
    </source>
</evidence>